<keyword evidence="3 8" id="KW-0678">Repressor</keyword>
<evidence type="ECO:0000256" key="2">
    <source>
        <dbReference type="ARBA" id="ARBA00009354"/>
    </source>
</evidence>
<feature type="compositionally biased region" description="Basic and acidic residues" evidence="9">
    <location>
        <begin position="741"/>
        <end position="754"/>
    </location>
</feature>
<evidence type="ECO:0000256" key="1">
    <source>
        <dbReference type="ARBA" id="ARBA00004123"/>
    </source>
</evidence>
<evidence type="ECO:0000256" key="4">
    <source>
        <dbReference type="ARBA" id="ARBA00023015"/>
    </source>
</evidence>
<comment type="subcellular location">
    <subcellularLocation>
        <location evidence="1 8">Nucleus</location>
    </subcellularLocation>
</comment>
<dbReference type="Pfam" id="PF06333">
    <property type="entry name" value="Med13_C"/>
    <property type="match status" value="1"/>
</dbReference>
<feature type="compositionally biased region" description="Acidic residues" evidence="9">
    <location>
        <begin position="1045"/>
        <end position="1058"/>
    </location>
</feature>
<feature type="region of interest" description="Disordered" evidence="9">
    <location>
        <begin position="1755"/>
        <end position="1792"/>
    </location>
</feature>
<protein>
    <recommendedName>
        <fullName evidence="8">Mediator of RNA polymerase II transcription subunit 13</fullName>
    </recommendedName>
    <alternativeName>
        <fullName evidence="8">Mediator complex subunit 13</fullName>
    </alternativeName>
</protein>
<dbReference type="RefSeq" id="XP_025349906.1">
    <property type="nucleotide sequence ID" value="XM_025491584.1"/>
</dbReference>
<feature type="region of interest" description="Disordered" evidence="9">
    <location>
        <begin position="159"/>
        <end position="197"/>
    </location>
</feature>
<keyword evidence="4 8" id="KW-0805">Transcription regulation</keyword>
<proteinExistence type="inferred from homology"/>
<dbReference type="Proteomes" id="UP000245942">
    <property type="component" value="Unassembled WGS sequence"/>
</dbReference>
<keyword evidence="5 8" id="KW-0010">Activator</keyword>
<feature type="compositionally biased region" description="Polar residues" evidence="9">
    <location>
        <begin position="363"/>
        <end position="375"/>
    </location>
</feature>
<dbReference type="GeneID" id="37013318"/>
<feature type="compositionally biased region" description="Acidic residues" evidence="9">
    <location>
        <begin position="705"/>
        <end position="725"/>
    </location>
</feature>
<evidence type="ECO:0000313" key="12">
    <source>
        <dbReference type="EMBL" id="PWN22746.1"/>
    </source>
</evidence>
<dbReference type="InterPro" id="IPR009401">
    <property type="entry name" value="Med13_C"/>
</dbReference>
<evidence type="ECO:0000256" key="8">
    <source>
        <dbReference type="RuleBase" id="RU364134"/>
    </source>
</evidence>
<comment type="function">
    <text evidence="8">Component of the SRB8-11 complex. The SRB8-11 complex is a regulatory module of the Mediator complex which is itself involved in regulation of basal and activated RNA polymerase II-dependent transcription. The SRB8-11 complex may be involved in the transcriptional repression of a subset of genes regulated by Mediator. It may inhibit the association of the Mediator complex with RNA polymerase II to form the holoenzyme complex.</text>
</comment>
<dbReference type="GO" id="GO:0003712">
    <property type="term" value="F:transcription coregulator activity"/>
    <property type="evidence" value="ECO:0007669"/>
    <property type="project" value="InterPro"/>
</dbReference>
<comment type="similarity">
    <text evidence="2 8">Belongs to the Mediator complex subunit 13 family.</text>
</comment>
<reference evidence="12 13" key="1">
    <citation type="journal article" date="2018" name="Mol. Biol. Evol.">
        <title>Broad Genomic Sampling Reveals a Smut Pathogenic Ancestry of the Fungal Clade Ustilaginomycotina.</title>
        <authorList>
            <person name="Kijpornyongpan T."/>
            <person name="Mondo S.J."/>
            <person name="Barry K."/>
            <person name="Sandor L."/>
            <person name="Lee J."/>
            <person name="Lipzen A."/>
            <person name="Pangilinan J."/>
            <person name="LaButti K."/>
            <person name="Hainaut M."/>
            <person name="Henrissat B."/>
            <person name="Grigoriev I.V."/>
            <person name="Spatafora J.W."/>
            <person name="Aime M.C."/>
        </authorList>
    </citation>
    <scope>NUCLEOTIDE SEQUENCE [LARGE SCALE GENOMIC DNA]</scope>
    <source>
        <strain evidence="12 13">MCA 4718</strain>
    </source>
</reference>
<feature type="region of interest" description="Disordered" evidence="9">
    <location>
        <begin position="840"/>
        <end position="882"/>
    </location>
</feature>
<dbReference type="OrthoDB" id="103819at2759"/>
<keyword evidence="6 8" id="KW-0804">Transcription</keyword>
<accession>A0A316UC25</accession>
<keyword evidence="7 8" id="KW-0539">Nucleus</keyword>
<evidence type="ECO:0000256" key="9">
    <source>
        <dbReference type="SAM" id="MobiDB-lite"/>
    </source>
</evidence>
<feature type="compositionally biased region" description="Polar residues" evidence="9">
    <location>
        <begin position="856"/>
        <end position="866"/>
    </location>
</feature>
<feature type="domain" description="Mediator complex subunit Med13 C-terminal" evidence="10">
    <location>
        <begin position="1488"/>
        <end position="1615"/>
    </location>
</feature>
<dbReference type="EMBL" id="KZ819322">
    <property type="protein sequence ID" value="PWN22746.1"/>
    <property type="molecule type" value="Genomic_DNA"/>
</dbReference>
<dbReference type="InterPro" id="IPR021643">
    <property type="entry name" value="Mediator_Med13_N"/>
</dbReference>
<comment type="subunit">
    <text evidence="8">Component of the SRB8-11 complex, which itself associates with the Mediator complex.</text>
</comment>
<feature type="region of interest" description="Disordered" evidence="9">
    <location>
        <begin position="355"/>
        <end position="411"/>
    </location>
</feature>
<evidence type="ECO:0000259" key="11">
    <source>
        <dbReference type="Pfam" id="PF11597"/>
    </source>
</evidence>
<feature type="region of interest" description="Disordered" evidence="9">
    <location>
        <begin position="213"/>
        <end position="271"/>
    </location>
</feature>
<organism evidence="12 13">
    <name type="scientific">Pseudomicrostroma glucosiphilum</name>
    <dbReference type="NCBI Taxonomy" id="1684307"/>
    <lineage>
        <taxon>Eukaryota</taxon>
        <taxon>Fungi</taxon>
        <taxon>Dikarya</taxon>
        <taxon>Basidiomycota</taxon>
        <taxon>Ustilaginomycotina</taxon>
        <taxon>Exobasidiomycetes</taxon>
        <taxon>Microstromatales</taxon>
        <taxon>Microstromatales incertae sedis</taxon>
        <taxon>Pseudomicrostroma</taxon>
    </lineage>
</organism>
<dbReference type="GO" id="GO:0016592">
    <property type="term" value="C:mediator complex"/>
    <property type="evidence" value="ECO:0007669"/>
    <property type="project" value="InterPro"/>
</dbReference>
<feature type="compositionally biased region" description="Polar residues" evidence="9">
    <location>
        <begin position="1773"/>
        <end position="1784"/>
    </location>
</feature>
<feature type="compositionally biased region" description="Basic and acidic residues" evidence="9">
    <location>
        <begin position="1755"/>
        <end position="1767"/>
    </location>
</feature>
<gene>
    <name evidence="12" type="ORF">BCV69DRAFT_280352</name>
</gene>
<feature type="region of interest" description="Disordered" evidence="9">
    <location>
        <begin position="1029"/>
        <end position="1058"/>
    </location>
</feature>
<evidence type="ECO:0000256" key="5">
    <source>
        <dbReference type="ARBA" id="ARBA00023159"/>
    </source>
</evidence>
<evidence type="ECO:0000256" key="3">
    <source>
        <dbReference type="ARBA" id="ARBA00022491"/>
    </source>
</evidence>
<dbReference type="Pfam" id="PF11597">
    <property type="entry name" value="Med13_N"/>
    <property type="match status" value="1"/>
</dbReference>
<feature type="compositionally biased region" description="Acidic residues" evidence="9">
    <location>
        <begin position="384"/>
        <end position="396"/>
    </location>
</feature>
<keyword evidence="13" id="KW-1185">Reference proteome</keyword>
<feature type="compositionally biased region" description="Polar residues" evidence="9">
    <location>
        <begin position="183"/>
        <end position="193"/>
    </location>
</feature>
<evidence type="ECO:0000256" key="7">
    <source>
        <dbReference type="ARBA" id="ARBA00023242"/>
    </source>
</evidence>
<name>A0A316UC25_9BASI</name>
<evidence type="ECO:0000256" key="6">
    <source>
        <dbReference type="ARBA" id="ARBA00023163"/>
    </source>
</evidence>
<evidence type="ECO:0000259" key="10">
    <source>
        <dbReference type="Pfam" id="PF06333"/>
    </source>
</evidence>
<dbReference type="STRING" id="1684307.A0A316UC25"/>
<sequence>MRRGVYSLQGATAPRGDPGPSSSAYRQQQQHQGLSSSPFPTSASRVTSHNASRTLLLPPSISEADQTSLLRLPIGKDTTVEAKSWTYKVSPDQSSGTKAAQAHILALRRLSLAEGRLFAWRTRKRRANRTDTGQDGLFSCHNSTLYSTSTLSKEEARAITETKSGDSAVLGKRKGPEVANEEAQGQESATTSAVGEEGSSRLMIRTFILRSESKDLGPENKTAEVEQGAKAAPTPSPLADPKASPEDDLWGEGGDASPEGGDDAERESALREEVAACRQSLNEVLQRNEKDAATQSGGSTFNLLLLLEPKSGSRESIRFLQTQLDVCFRLALRAKVAEHCVLSRALDLEAQLSKSEEVDASVGSETVRPQQADTTTSKRAETAGAEEDGEIPDAADETMQQPQALPQRPSAPLRRLMAMDGGLLLLPRSAFSQAVEPTEASLAIEQEPVIFVRINASRSWGQEDITNAAWNVQLKPEHLECVYALPERGSMVFLAPWGVRALVVETDLDDEAELRGLEGAERLKLLKGQLSERFELETGIEKERFLDDTWISLLEESPANHSPSSHEAVAESREILWPRSLCFPLPRTSSNVSQRCSSSWTLGEIGSGQSNTKVCHTPIGDLLRATVKMVEEQNKERSERKVTDDEQHKQIAVGHDRVISTDVLMKEVTPPVSRPDVVVDSIKAGSGFLDDDVGLPDSFAKGEADVADDSADDNDDDLFGSDGEDAGSPLQSVAGPADLADLPKDTEHEAHSEKGPQSQFARFGDHQDGLYGMDMITEDDFAFFDEVDDADTAAAADLLPVSDAALIDMGGDSAVVLPDEIEHSDAQPPHAQTETVSAYADGNGIASDPSSMPGFTPSSFTDSSPATGHPMDRTPRTPTSPYYEVGSIVAGAHGRVPPSMYPEIHEAWQRNERNSEASPDFEGAIGQGEIGMDTEHSKMNASAVTLPSHKRLRDLGDKYTSGKFAVPQSFAAAIAGGRRARDAHNRGGAIAVADRNADLQQEIKQQQLEHHLGGLPALHKLRLMSRVDDNSSEAGTIDGTASNMSEDDDDEDDDDLSDLDEEEKEIEALRMSQLQHLTGSMTSSMSRLDRLILRTSLADVPELDAPEPQFHAQIQEDQAFHNLRDEWLTDSLWNPHLLAQLTPETEMRPTSTTLKAMDCRDILDVCSGLSASVAISDPPHHVERIEAPRVLVGCQGSLTEFDATVLRFWDKLGLTGAGGSRDLSILTLHCAAKSEGWRDEAHLWLERLRHAFQSLGLGKCDVMDSVLLGSEDDDLESITALSRELYSRTDLREETLRSLFSRVKGRLGPDQHVVVYALGDGISVPDLINIKSMESDLRAIGREVVGDFANHIHVRYTPWSSAALKGWAPPSRINSSAIQRHAMALYDSLRVCFEHQPVRILHPTLARPKPLMMRLPSFLLVPHGESSRSAVSFALGGVVEVCSSAPMKTRTEATARILFLHAAYDLGSNVGDLACVSVIDESGQGGIMKARRRGSDLRETLRWIWGVVSDYAEEACVRWRIVICKTCTMSARELAAWQDLGESGVLRNARCVDYTLASRDVKNPLLVRTSTAQEPLVPSTGGSSSLPAEGRFVDASQASFAIYPTCRVVPSPAPPQDVVELNERFGYRRTRESFTLSTRSSAVVTTFRGPQDCRISAAESSVRAADRGKGSAEGTHTAWLHIYEVRSGRLFDWLSRSTEVEEFLSEKFFSDHIRQVTRSLFGLRLLAQEPCALDPSGLSPWPFAAIDRMRPVLDKLDFEGPPTDKKAPPPISRMQSYASTSTQTVHKEEVAG</sequence>
<dbReference type="GO" id="GO:0006357">
    <property type="term" value="P:regulation of transcription by RNA polymerase II"/>
    <property type="evidence" value="ECO:0007669"/>
    <property type="project" value="InterPro"/>
</dbReference>
<feature type="region of interest" description="Disordered" evidence="9">
    <location>
        <begin position="1"/>
        <end position="51"/>
    </location>
</feature>
<feature type="domain" description="Mediator complex subunit Med13 N-terminal" evidence="11">
    <location>
        <begin position="486"/>
        <end position="583"/>
    </location>
</feature>
<feature type="compositionally biased region" description="Basic and acidic residues" evidence="9">
    <location>
        <begin position="213"/>
        <end position="224"/>
    </location>
</feature>
<feature type="compositionally biased region" description="Polar residues" evidence="9">
    <location>
        <begin position="20"/>
        <end position="51"/>
    </location>
</feature>
<evidence type="ECO:0000313" key="13">
    <source>
        <dbReference type="Proteomes" id="UP000245942"/>
    </source>
</evidence>
<feature type="region of interest" description="Disordered" evidence="9">
    <location>
        <begin position="704"/>
        <end position="765"/>
    </location>
</feature>